<keyword evidence="9" id="KW-1185">Reference proteome</keyword>
<keyword evidence="3 6" id="KW-0812">Transmembrane</keyword>
<dbReference type="Gene3D" id="1.10.3720.10">
    <property type="entry name" value="MetI-like"/>
    <property type="match status" value="1"/>
</dbReference>
<sequence length="245" mass="25130">MNDFERALRYLNDPLNWSRPNGIADLAVEHVTISAVAVLVAMVIALPIGTALGTARRGGGLVVALSNVSRAVPTLALLTLFAVSPIGFGNRATTIALTVFAVPPILTNAYVGFRGVDPELREAARGMGMSRAQVLGRVELPLALPLVTTGIRTAAVQVVATAGLAALVGGGGLGRLINLGFGQQDYGVMIAGAVLVAGLALLTETVLAVLSWAVVPGPHRLPFLQVRTPEEPGGVPEPTASGVPL</sequence>
<feature type="transmembrane region" description="Helical" evidence="6">
    <location>
        <begin position="158"/>
        <end position="177"/>
    </location>
</feature>
<feature type="transmembrane region" description="Helical" evidence="6">
    <location>
        <begin position="67"/>
        <end position="88"/>
    </location>
</feature>
<proteinExistence type="inferred from homology"/>
<evidence type="ECO:0000313" key="8">
    <source>
        <dbReference type="EMBL" id="SFO13251.1"/>
    </source>
</evidence>
<feature type="transmembrane region" description="Helical" evidence="6">
    <location>
        <begin position="134"/>
        <end position="152"/>
    </location>
</feature>
<keyword evidence="5 6" id="KW-0472">Membrane</keyword>
<dbReference type="GO" id="GO:0055085">
    <property type="term" value="P:transmembrane transport"/>
    <property type="evidence" value="ECO:0007669"/>
    <property type="project" value="InterPro"/>
</dbReference>
<evidence type="ECO:0000256" key="3">
    <source>
        <dbReference type="ARBA" id="ARBA00022692"/>
    </source>
</evidence>
<evidence type="ECO:0000259" key="7">
    <source>
        <dbReference type="PROSITE" id="PS50928"/>
    </source>
</evidence>
<dbReference type="PANTHER" id="PTHR30177">
    <property type="entry name" value="GLYCINE BETAINE/L-PROLINE TRANSPORT SYSTEM PERMEASE PROTEIN PROW"/>
    <property type="match status" value="1"/>
</dbReference>
<gene>
    <name evidence="8" type="ORF">SAMN05660359_01638</name>
</gene>
<feature type="transmembrane region" description="Helical" evidence="6">
    <location>
        <begin position="94"/>
        <end position="113"/>
    </location>
</feature>
<feature type="domain" description="ABC transmembrane type-1" evidence="7">
    <location>
        <begin position="27"/>
        <end position="207"/>
    </location>
</feature>
<feature type="transmembrane region" description="Helical" evidence="6">
    <location>
        <begin position="189"/>
        <end position="215"/>
    </location>
</feature>
<dbReference type="RefSeq" id="WP_075012982.1">
    <property type="nucleotide sequence ID" value="NZ_FOWE01000003.1"/>
</dbReference>
<dbReference type="SUPFAM" id="SSF161098">
    <property type="entry name" value="MetI-like"/>
    <property type="match status" value="1"/>
</dbReference>
<dbReference type="Pfam" id="PF00528">
    <property type="entry name" value="BPD_transp_1"/>
    <property type="match status" value="1"/>
</dbReference>
<evidence type="ECO:0000313" key="9">
    <source>
        <dbReference type="Proteomes" id="UP000183642"/>
    </source>
</evidence>
<dbReference type="PANTHER" id="PTHR30177:SF33">
    <property type="entry name" value="POSSIBLE OSMOPROTECTANT (GLYCINE BETAINE_CARNITINE_CHOLINE_L-PROLINE) TRANSPORT INTEGRAL MEMBRANE PROTEIN ABC TRANSPORTER PROZ"/>
    <property type="match status" value="1"/>
</dbReference>
<dbReference type="EMBL" id="FOWE01000003">
    <property type="protein sequence ID" value="SFO13251.1"/>
    <property type="molecule type" value="Genomic_DNA"/>
</dbReference>
<feature type="transmembrane region" description="Helical" evidence="6">
    <location>
        <begin position="31"/>
        <end position="55"/>
    </location>
</feature>
<dbReference type="AlphaFoldDB" id="A0A1I5EQF4"/>
<evidence type="ECO:0000256" key="2">
    <source>
        <dbReference type="ARBA" id="ARBA00022448"/>
    </source>
</evidence>
<dbReference type="InterPro" id="IPR000515">
    <property type="entry name" value="MetI-like"/>
</dbReference>
<keyword evidence="2 6" id="KW-0813">Transport</keyword>
<evidence type="ECO:0000256" key="1">
    <source>
        <dbReference type="ARBA" id="ARBA00004141"/>
    </source>
</evidence>
<dbReference type="CDD" id="cd06261">
    <property type="entry name" value="TM_PBP2"/>
    <property type="match status" value="1"/>
</dbReference>
<evidence type="ECO:0000256" key="4">
    <source>
        <dbReference type="ARBA" id="ARBA00022989"/>
    </source>
</evidence>
<dbReference type="Proteomes" id="UP000183642">
    <property type="component" value="Unassembled WGS sequence"/>
</dbReference>
<dbReference type="GO" id="GO:0005886">
    <property type="term" value="C:plasma membrane"/>
    <property type="evidence" value="ECO:0007669"/>
    <property type="project" value="UniProtKB-SubCell"/>
</dbReference>
<comment type="similarity">
    <text evidence="6">Belongs to the binding-protein-dependent transport system permease family.</text>
</comment>
<evidence type="ECO:0000256" key="6">
    <source>
        <dbReference type="RuleBase" id="RU363032"/>
    </source>
</evidence>
<comment type="subcellular location">
    <subcellularLocation>
        <location evidence="6">Cell membrane</location>
        <topology evidence="6">Multi-pass membrane protein</topology>
    </subcellularLocation>
    <subcellularLocation>
        <location evidence="1">Membrane</location>
        <topology evidence="1">Multi-pass membrane protein</topology>
    </subcellularLocation>
</comment>
<dbReference type="InterPro" id="IPR051204">
    <property type="entry name" value="ABC_transp_perm/SBD"/>
</dbReference>
<dbReference type="GO" id="GO:0031460">
    <property type="term" value="P:glycine betaine transport"/>
    <property type="evidence" value="ECO:0007669"/>
    <property type="project" value="TreeGrafter"/>
</dbReference>
<protein>
    <submittedName>
        <fullName evidence="8">Osmoprotectant transport system permease protein</fullName>
    </submittedName>
</protein>
<keyword evidence="4 6" id="KW-1133">Transmembrane helix</keyword>
<accession>A0A1I5EQF4</accession>
<name>A0A1I5EQF4_9ACTN</name>
<evidence type="ECO:0000256" key="5">
    <source>
        <dbReference type="ARBA" id="ARBA00023136"/>
    </source>
</evidence>
<reference evidence="9" key="1">
    <citation type="submission" date="2016-10" db="EMBL/GenBank/DDBJ databases">
        <authorList>
            <person name="Varghese N."/>
            <person name="Submissions S."/>
        </authorList>
    </citation>
    <scope>NUCLEOTIDE SEQUENCE [LARGE SCALE GENOMIC DNA]</scope>
    <source>
        <strain evidence="9">DSM 43161</strain>
    </source>
</reference>
<dbReference type="PROSITE" id="PS50928">
    <property type="entry name" value="ABC_TM1"/>
    <property type="match status" value="1"/>
</dbReference>
<organism evidence="8 9">
    <name type="scientific">Geodermatophilus obscurus</name>
    <dbReference type="NCBI Taxonomy" id="1861"/>
    <lineage>
        <taxon>Bacteria</taxon>
        <taxon>Bacillati</taxon>
        <taxon>Actinomycetota</taxon>
        <taxon>Actinomycetes</taxon>
        <taxon>Geodermatophilales</taxon>
        <taxon>Geodermatophilaceae</taxon>
        <taxon>Geodermatophilus</taxon>
    </lineage>
</organism>
<dbReference type="InterPro" id="IPR035906">
    <property type="entry name" value="MetI-like_sf"/>
</dbReference>
<dbReference type="OrthoDB" id="5244012at2"/>